<organism evidence="1 2">
    <name type="scientific">Streptomyces echinatus</name>
    <dbReference type="NCBI Taxonomy" id="67293"/>
    <lineage>
        <taxon>Bacteria</taxon>
        <taxon>Bacillati</taxon>
        <taxon>Actinomycetota</taxon>
        <taxon>Actinomycetes</taxon>
        <taxon>Kitasatosporales</taxon>
        <taxon>Streptomycetaceae</taxon>
        <taxon>Streptomyces</taxon>
    </lineage>
</organism>
<evidence type="ECO:0000313" key="2">
    <source>
        <dbReference type="Proteomes" id="UP000585836"/>
    </source>
</evidence>
<proteinExistence type="predicted"/>
<dbReference type="RefSeq" id="WP_184974598.1">
    <property type="nucleotide sequence ID" value="NZ_BAAAWF010000040.1"/>
</dbReference>
<gene>
    <name evidence="1" type="ORF">FHS34_007867</name>
</gene>
<comment type="caution">
    <text evidence="1">The sequence shown here is derived from an EMBL/GenBank/DDBJ whole genome shotgun (WGS) entry which is preliminary data.</text>
</comment>
<sequence length="90" mass="9758">MQINRTSNGTVHVALTVEEAAAVRDDLGQIWASQVSTAGDQLHSLLESVTEDEPACPGFEKEYQGVSDAKRRLANCKHCRQPRTAHPASA</sequence>
<keyword evidence="2" id="KW-1185">Reference proteome</keyword>
<reference evidence="1 2" key="1">
    <citation type="submission" date="2020-08" db="EMBL/GenBank/DDBJ databases">
        <title>Genomic Encyclopedia of Type Strains, Phase III (KMG-III): the genomes of soil and plant-associated and newly described type strains.</title>
        <authorList>
            <person name="Whitman W."/>
        </authorList>
    </citation>
    <scope>NUCLEOTIDE SEQUENCE [LARGE SCALE GENOMIC DNA]</scope>
    <source>
        <strain evidence="1 2">CECT 3313</strain>
    </source>
</reference>
<evidence type="ECO:0000313" key="1">
    <source>
        <dbReference type="EMBL" id="MBB5932357.1"/>
    </source>
</evidence>
<dbReference type="Proteomes" id="UP000585836">
    <property type="component" value="Unassembled WGS sequence"/>
</dbReference>
<dbReference type="AlphaFoldDB" id="A0A7W9UVE0"/>
<accession>A0A7W9UVE0</accession>
<protein>
    <submittedName>
        <fullName evidence="1">Uncharacterized protein</fullName>
    </submittedName>
</protein>
<dbReference type="EMBL" id="JACHJK010000024">
    <property type="protein sequence ID" value="MBB5932357.1"/>
    <property type="molecule type" value="Genomic_DNA"/>
</dbReference>
<name>A0A7W9UVE0_9ACTN</name>